<organism evidence="1 2">
    <name type="scientific">Anaerostipes rhamnosivorans</name>
    <dbReference type="NCBI Taxonomy" id="1229621"/>
    <lineage>
        <taxon>Bacteria</taxon>
        <taxon>Bacillati</taxon>
        <taxon>Bacillota</taxon>
        <taxon>Clostridia</taxon>
        <taxon>Lachnospirales</taxon>
        <taxon>Lachnospiraceae</taxon>
        <taxon>Anaerostipes</taxon>
    </lineage>
</organism>
<dbReference type="Proteomes" id="UP000298653">
    <property type="component" value="Chromosome"/>
</dbReference>
<accession>A0A4P8IH37</accession>
<dbReference type="KEGG" id="arf:AR1Y2_2663"/>
<gene>
    <name evidence="1" type="ORF">AR1Y2_2663</name>
</gene>
<keyword evidence="2" id="KW-1185">Reference proteome</keyword>
<dbReference type="EMBL" id="CP040058">
    <property type="protein sequence ID" value="QCP36117.1"/>
    <property type="molecule type" value="Genomic_DNA"/>
</dbReference>
<dbReference type="AlphaFoldDB" id="A0A4P8IH37"/>
<proteinExistence type="predicted"/>
<evidence type="ECO:0008006" key="3">
    <source>
        <dbReference type="Google" id="ProtNLM"/>
    </source>
</evidence>
<evidence type="ECO:0000313" key="2">
    <source>
        <dbReference type="Proteomes" id="UP000298653"/>
    </source>
</evidence>
<sequence>MYMKGCDKVAYTKEQGKYSVEYAKKKLKRIPLDVQKEYYDEVIVKEAEKRKMSVRAFILSAIEEKIENNK</sequence>
<evidence type="ECO:0000313" key="1">
    <source>
        <dbReference type="EMBL" id="QCP36117.1"/>
    </source>
</evidence>
<protein>
    <recommendedName>
        <fullName evidence="3">Ribbon-helix-helix protein CopG domain-containing protein</fullName>
    </recommendedName>
</protein>
<name>A0A4P8IH37_9FIRM</name>
<reference evidence="1 2" key="1">
    <citation type="submission" date="2019-05" db="EMBL/GenBank/DDBJ databases">
        <title>Complete genome sequencing of Anaerostipes rhamnosivorans.</title>
        <authorList>
            <person name="Bui T.P.N."/>
            <person name="de Vos W.M."/>
        </authorList>
    </citation>
    <scope>NUCLEOTIDE SEQUENCE [LARGE SCALE GENOMIC DNA]</scope>
    <source>
        <strain evidence="1 2">1y2</strain>
    </source>
</reference>